<dbReference type="OrthoDB" id="4369127at2759"/>
<organism evidence="1 2">
    <name type="scientific">Holothuria leucospilota</name>
    <name type="common">Black long sea cucumber</name>
    <name type="synonym">Mertensiothuria leucospilota</name>
    <dbReference type="NCBI Taxonomy" id="206669"/>
    <lineage>
        <taxon>Eukaryota</taxon>
        <taxon>Metazoa</taxon>
        <taxon>Echinodermata</taxon>
        <taxon>Eleutherozoa</taxon>
        <taxon>Echinozoa</taxon>
        <taxon>Holothuroidea</taxon>
        <taxon>Aspidochirotacea</taxon>
        <taxon>Aspidochirotida</taxon>
        <taxon>Holothuriidae</taxon>
        <taxon>Holothuria</taxon>
    </lineage>
</organism>
<dbReference type="EMBL" id="JAIZAY010000125">
    <property type="protein sequence ID" value="KAJ8018977.1"/>
    <property type="molecule type" value="Genomic_DNA"/>
</dbReference>
<reference evidence="1" key="1">
    <citation type="submission" date="2021-10" db="EMBL/GenBank/DDBJ databases">
        <title>Tropical sea cucumber genome reveals ecological adaptation and Cuvierian tubules defense mechanism.</title>
        <authorList>
            <person name="Chen T."/>
        </authorList>
    </citation>
    <scope>NUCLEOTIDE SEQUENCE</scope>
    <source>
        <strain evidence="1">Nanhai2018</strain>
        <tissue evidence="1">Muscle</tissue>
    </source>
</reference>
<evidence type="ECO:0000313" key="1">
    <source>
        <dbReference type="EMBL" id="KAJ8018977.1"/>
    </source>
</evidence>
<keyword evidence="2" id="KW-1185">Reference proteome</keyword>
<dbReference type="InterPro" id="IPR021109">
    <property type="entry name" value="Peptidase_aspartic_dom_sf"/>
</dbReference>
<accession>A0A9Q1BC07</accession>
<proteinExistence type="predicted"/>
<sequence length="179" mass="19655">MDKLIGKHLTTDIEIAGVKARCILDTGSQVTTICADFVHKYLKGMEHSRDDIIWLSLKAANGISIPYSGYLQTGVTTLGARIPGAGILVVEGEAAPDVPCLLGMNVLKHVQKQLFSAKGQNYLHHFNSSEEYQQLFQMIEERQPQSFSTKDGRVGFVRMASRSPVIKPALQVILTGRVS</sequence>
<evidence type="ECO:0000313" key="2">
    <source>
        <dbReference type="Proteomes" id="UP001152320"/>
    </source>
</evidence>
<dbReference type="AlphaFoldDB" id="A0A9Q1BC07"/>
<comment type="caution">
    <text evidence="1">The sequence shown here is derived from an EMBL/GenBank/DDBJ whole genome shotgun (WGS) entry which is preliminary data.</text>
</comment>
<dbReference type="SUPFAM" id="SSF50630">
    <property type="entry name" value="Acid proteases"/>
    <property type="match status" value="1"/>
</dbReference>
<protein>
    <submittedName>
        <fullName evidence="1">Uncharacterized protein</fullName>
    </submittedName>
</protein>
<dbReference type="Gene3D" id="2.40.70.10">
    <property type="entry name" value="Acid Proteases"/>
    <property type="match status" value="1"/>
</dbReference>
<gene>
    <name evidence="1" type="ORF">HOLleu_42729</name>
</gene>
<name>A0A9Q1BC07_HOLLE</name>
<dbReference type="Proteomes" id="UP001152320">
    <property type="component" value="Unassembled WGS sequence"/>
</dbReference>